<accession>A0A1T4WJY1</accession>
<organism evidence="2 3">
    <name type="scientific">Prosthecobacter debontii</name>
    <dbReference type="NCBI Taxonomy" id="48467"/>
    <lineage>
        <taxon>Bacteria</taxon>
        <taxon>Pseudomonadati</taxon>
        <taxon>Verrucomicrobiota</taxon>
        <taxon>Verrucomicrobiia</taxon>
        <taxon>Verrucomicrobiales</taxon>
        <taxon>Verrucomicrobiaceae</taxon>
        <taxon>Prosthecobacter</taxon>
    </lineage>
</organism>
<dbReference type="InterPro" id="IPR032809">
    <property type="entry name" value="Put_HupE_UreJ"/>
</dbReference>
<name>A0A1T4WJY1_9BACT</name>
<evidence type="ECO:0000256" key="1">
    <source>
        <dbReference type="SAM" id="Phobius"/>
    </source>
</evidence>
<reference evidence="3" key="1">
    <citation type="submission" date="2017-02" db="EMBL/GenBank/DDBJ databases">
        <authorList>
            <person name="Varghese N."/>
            <person name="Submissions S."/>
        </authorList>
    </citation>
    <scope>NUCLEOTIDE SEQUENCE [LARGE SCALE GENOMIC DNA]</scope>
    <source>
        <strain evidence="3">ATCC 700200</strain>
    </source>
</reference>
<feature type="transmembrane region" description="Helical" evidence="1">
    <location>
        <begin position="96"/>
        <end position="115"/>
    </location>
</feature>
<dbReference type="STRING" id="48467.SAMN02745166_00338"/>
<dbReference type="AlphaFoldDB" id="A0A1T4WJY1"/>
<keyword evidence="1" id="KW-0472">Membrane</keyword>
<evidence type="ECO:0000313" key="3">
    <source>
        <dbReference type="Proteomes" id="UP000190774"/>
    </source>
</evidence>
<keyword evidence="1" id="KW-1133">Transmembrane helix</keyword>
<dbReference type="Pfam" id="PF13795">
    <property type="entry name" value="HupE_UreJ_2"/>
    <property type="match status" value="1"/>
</dbReference>
<feature type="transmembrane region" description="Helical" evidence="1">
    <location>
        <begin position="70"/>
        <end position="90"/>
    </location>
</feature>
<gene>
    <name evidence="2" type="ORF">SAMN02745166_00338</name>
</gene>
<keyword evidence="1" id="KW-0812">Transmembrane</keyword>
<proteinExistence type="predicted"/>
<dbReference type="Proteomes" id="UP000190774">
    <property type="component" value="Unassembled WGS sequence"/>
</dbReference>
<dbReference type="EMBL" id="FUYE01000001">
    <property type="protein sequence ID" value="SKA77218.1"/>
    <property type="molecule type" value="Genomic_DNA"/>
</dbReference>
<dbReference type="OrthoDB" id="9808870at2"/>
<feature type="transmembrane region" description="Helical" evidence="1">
    <location>
        <begin position="157"/>
        <end position="181"/>
    </location>
</feature>
<evidence type="ECO:0000313" key="2">
    <source>
        <dbReference type="EMBL" id="SKA77218.1"/>
    </source>
</evidence>
<keyword evidence="3" id="KW-1185">Reference proteome</keyword>
<feature type="transmembrane region" description="Helical" evidence="1">
    <location>
        <begin position="127"/>
        <end position="145"/>
    </location>
</feature>
<dbReference type="RefSeq" id="WP_078811561.1">
    <property type="nucleotide sequence ID" value="NZ_FUYE01000001.1"/>
</dbReference>
<protein>
    <submittedName>
        <fullName evidence="2">HupE / UreJ protein</fullName>
    </submittedName>
</protein>
<sequence length="213" mass="23795">MLKSLHTGLLLPLLLLLGLQDVLPLLASSFDLRTFADETLTGFRHILPEGLDHMAFILGLFFLSRELPTLLLQTTLFTAAHSFVLGLVVFTGLHIPVHWVELGVGLSIALLGLEGLRPALLQRWRPLMILAFGGIHGLAFAHSLVQAENIRRSPLSALFGFNLGVELGQLTLILALVLLFSPWWQRTWYHPRVRQPALALITLSGLHWAWARW</sequence>